<dbReference type="EMBL" id="JAMZDX010000007">
    <property type="protein sequence ID" value="MCP2313789.1"/>
    <property type="molecule type" value="Genomic_DNA"/>
</dbReference>
<protein>
    <recommendedName>
        <fullName evidence="3">DUF1877 family protein</fullName>
    </recommendedName>
</protein>
<organism evidence="1 2">
    <name type="scientific">Kitasatospora paracochleata</name>
    <dbReference type="NCBI Taxonomy" id="58354"/>
    <lineage>
        <taxon>Bacteria</taxon>
        <taxon>Bacillati</taxon>
        <taxon>Actinomycetota</taxon>
        <taxon>Actinomycetes</taxon>
        <taxon>Kitasatosporales</taxon>
        <taxon>Streptomycetaceae</taxon>
        <taxon>Kitasatospora</taxon>
    </lineage>
</organism>
<keyword evidence="2" id="KW-1185">Reference proteome</keyword>
<evidence type="ECO:0000313" key="2">
    <source>
        <dbReference type="Proteomes" id="UP001206483"/>
    </source>
</evidence>
<accession>A0ABT1J9B7</accession>
<sequence length="164" mass="17578">MGVLTDWFRAADAESVVAALIRSEGGSPLGGPGAGFAGVEAKQVDPTVLLGQLVAAVRRIPWQVDLVATRTVWPTGPAPGPDGPAEEDDPWLTGPWVEEVDGAVRDVLADVPDHEIAAVAARWARAEEWHGATGEELRPLVEDLVRLARQARAEGERLYCWICL</sequence>
<comment type="caution">
    <text evidence="1">The sequence shown here is derived from an EMBL/GenBank/DDBJ whole genome shotgun (WGS) entry which is preliminary data.</text>
</comment>
<proteinExistence type="predicted"/>
<reference evidence="1 2" key="1">
    <citation type="submission" date="2022-06" db="EMBL/GenBank/DDBJ databases">
        <title>Sequencing the genomes of 1000 actinobacteria strains.</title>
        <authorList>
            <person name="Klenk H.-P."/>
        </authorList>
    </citation>
    <scope>NUCLEOTIDE SEQUENCE [LARGE SCALE GENOMIC DNA]</scope>
    <source>
        <strain evidence="1 2">DSM 41656</strain>
    </source>
</reference>
<gene>
    <name evidence="1" type="ORF">FHR36_006988</name>
</gene>
<name>A0ABT1J9B7_9ACTN</name>
<dbReference type="RefSeq" id="WP_253803931.1">
    <property type="nucleotide sequence ID" value="NZ_BAAAUB010000004.1"/>
</dbReference>
<dbReference type="Proteomes" id="UP001206483">
    <property type="component" value="Unassembled WGS sequence"/>
</dbReference>
<evidence type="ECO:0000313" key="1">
    <source>
        <dbReference type="EMBL" id="MCP2313789.1"/>
    </source>
</evidence>
<evidence type="ECO:0008006" key="3">
    <source>
        <dbReference type="Google" id="ProtNLM"/>
    </source>
</evidence>